<evidence type="ECO:0000256" key="1">
    <source>
        <dbReference type="SAM" id="Coils"/>
    </source>
</evidence>
<comment type="caution">
    <text evidence="5">The sequence shown here is derived from an EMBL/GenBank/DDBJ whole genome shotgun (WGS) entry which is preliminary data.</text>
</comment>
<feature type="domain" description="DUF7578" evidence="4">
    <location>
        <begin position="71"/>
        <end position="133"/>
    </location>
</feature>
<feature type="domain" description="DUF7578" evidence="4">
    <location>
        <begin position="228"/>
        <end position="291"/>
    </location>
</feature>
<feature type="domain" description="Retrotransposon hot spot protein N-terminal" evidence="3">
    <location>
        <begin position="353"/>
        <end position="449"/>
    </location>
</feature>
<feature type="coiled-coil region" evidence="1">
    <location>
        <begin position="170"/>
        <end position="216"/>
    </location>
</feature>
<dbReference type="InterPro" id="IPR006518">
    <property type="entry name" value="Trypano_RHS"/>
</dbReference>
<dbReference type="VEuPathDB" id="TriTrypDB:C3747_4g795"/>
<feature type="region of interest" description="Disordered" evidence="2">
    <location>
        <begin position="1"/>
        <end position="39"/>
    </location>
</feature>
<dbReference type="InterPro" id="IPR046835">
    <property type="entry name" value="RHS_N"/>
</dbReference>
<dbReference type="NCBIfam" id="TIGR01631">
    <property type="entry name" value="Trypano_RHS"/>
    <property type="match status" value="1"/>
</dbReference>
<dbReference type="VEuPathDB" id="TriTrypDB:Tc_MARK_5129"/>
<keyword evidence="1" id="KW-0175">Coiled coil</keyword>
<name>A0A2V2V7C7_TRYCR</name>
<dbReference type="VEuPathDB" id="TriTrypDB:TcG_11339"/>
<protein>
    <submittedName>
        <fullName evidence="5">Putative retrotransposon hot spot protein (RHS)</fullName>
    </submittedName>
</protein>
<dbReference type="InterPro" id="IPR056000">
    <property type="entry name" value="DUF7578"/>
</dbReference>
<proteinExistence type="predicted"/>
<dbReference type="Proteomes" id="UP000246121">
    <property type="component" value="Unassembled WGS sequence"/>
</dbReference>
<evidence type="ECO:0000313" key="6">
    <source>
        <dbReference type="Proteomes" id="UP000246121"/>
    </source>
</evidence>
<organism evidence="5 6">
    <name type="scientific">Trypanosoma cruzi</name>
    <dbReference type="NCBI Taxonomy" id="5693"/>
    <lineage>
        <taxon>Eukaryota</taxon>
        <taxon>Discoba</taxon>
        <taxon>Euglenozoa</taxon>
        <taxon>Kinetoplastea</taxon>
        <taxon>Metakinetoplastina</taxon>
        <taxon>Trypanosomatida</taxon>
        <taxon>Trypanosomatidae</taxon>
        <taxon>Trypanosoma</taxon>
        <taxon>Schizotrypanum</taxon>
    </lineage>
</organism>
<gene>
    <name evidence="5" type="ORF">C4B63_43g79</name>
</gene>
<feature type="compositionally biased region" description="Polar residues" evidence="2">
    <location>
        <begin position="13"/>
        <end position="22"/>
    </location>
</feature>
<evidence type="ECO:0000313" key="5">
    <source>
        <dbReference type="EMBL" id="PWU91492.1"/>
    </source>
</evidence>
<dbReference type="EMBL" id="PRFA01000043">
    <property type="protein sequence ID" value="PWU91492.1"/>
    <property type="molecule type" value="Genomic_DNA"/>
</dbReference>
<dbReference type="VEuPathDB" id="TriTrypDB:TcCLB.506017.51"/>
<dbReference type="Pfam" id="PF24466">
    <property type="entry name" value="DUF7578"/>
    <property type="match status" value="2"/>
</dbReference>
<dbReference type="AlphaFoldDB" id="A0A2V2V7C7"/>
<dbReference type="VEuPathDB" id="TriTrypDB:ECC02_009996"/>
<dbReference type="VEuPathDB" id="TriTrypDB:TCDM_11220"/>
<sequence length="465" mass="53070">MSGRPEEGLYGNVESQSSNVSQGDRRRARSEFEGSTDYSSATRIRLEEMHRPQWTMSSTVEDILLEGSTNRADMKLNDFLRSNWGEEWVVERNGNVTMENFVQNPETFIKKKGLLHTITTSPSYRELEAINKLHHEGVFFLRQWREYEGKDTLTTLAKGKLNGVLTEIEIEASREAVEIAKREKEKLIREAEARVKQEAEERVKRREAEMKFTMSTNIEDVLFQGGVRVKDIKLNDFLLLEMEGSGIVDTNRDVSLEEFFNEPARYIPDAEVLKGMKTTVRYLKMGRAVMKEVDMEKDVRMLHEKGVVSLEQWRDYEGKDTVSPLVKGTLDAALSRVQTSTSVVKSTVLKGYYESVYNASWHHVVEIPGGEGTVMKVREGEPPQSWTYKKVGGTREEDDGVQQSGAERLRLMVLAWDDGWPYTMNGPHRAGNDLCVNCEVERVWRIVKRGSALTVRPTLSPSDVC</sequence>
<evidence type="ECO:0000259" key="4">
    <source>
        <dbReference type="Pfam" id="PF24466"/>
    </source>
</evidence>
<accession>A0A2V2V7C7</accession>
<dbReference type="Pfam" id="PF20445">
    <property type="entry name" value="RHS_N"/>
    <property type="match status" value="1"/>
</dbReference>
<feature type="compositionally biased region" description="Basic and acidic residues" evidence="2">
    <location>
        <begin position="23"/>
        <end position="32"/>
    </location>
</feature>
<dbReference type="VEuPathDB" id="TriTrypDB:TCSYLVIO_000588"/>
<dbReference type="VEuPathDB" id="TriTrypDB:C4B63_43g79"/>
<evidence type="ECO:0000259" key="3">
    <source>
        <dbReference type="Pfam" id="PF20445"/>
    </source>
</evidence>
<evidence type="ECO:0000256" key="2">
    <source>
        <dbReference type="SAM" id="MobiDB-lite"/>
    </source>
</evidence>
<reference evidence="5 6" key="1">
    <citation type="journal article" date="2018" name="Microb. Genom.">
        <title>Expanding an expanded genome: long-read sequencing of Trypanosoma cruzi.</title>
        <authorList>
            <person name="Berna L."/>
            <person name="Rodriguez M."/>
            <person name="Chiribao M.L."/>
            <person name="Parodi-Talice A."/>
            <person name="Pita S."/>
            <person name="Rijo G."/>
            <person name="Alvarez-Valin F."/>
            <person name="Robello C."/>
        </authorList>
    </citation>
    <scope>NUCLEOTIDE SEQUENCE [LARGE SCALE GENOMIC DNA]</scope>
    <source>
        <strain evidence="5 6">Dm28c</strain>
    </source>
</reference>
<dbReference type="VEuPathDB" id="TriTrypDB:TcCL_Unassigned04271"/>